<reference evidence="2" key="2">
    <citation type="submission" date="2021-01" db="EMBL/GenBank/DDBJ databases">
        <authorList>
            <person name="Schikora-Tamarit M.A."/>
        </authorList>
    </citation>
    <scope>NUCLEOTIDE SEQUENCE</scope>
    <source>
        <strain evidence="2">CBS6341</strain>
    </source>
</reference>
<evidence type="ECO:0000313" key="3">
    <source>
        <dbReference type="Proteomes" id="UP000769528"/>
    </source>
</evidence>
<feature type="domain" description="Multivesicular body sorting factor 12" evidence="1">
    <location>
        <begin position="18"/>
        <end position="98"/>
    </location>
</feature>
<evidence type="ECO:0000313" key="2">
    <source>
        <dbReference type="EMBL" id="KAH3673625.1"/>
    </source>
</evidence>
<dbReference type="GO" id="GO:0032509">
    <property type="term" value="P:endosome transport via multivesicular body sorting pathway"/>
    <property type="evidence" value="ECO:0007669"/>
    <property type="project" value="InterPro"/>
</dbReference>
<dbReference type="GO" id="GO:0000813">
    <property type="term" value="C:ESCRT I complex"/>
    <property type="evidence" value="ECO:0007669"/>
    <property type="project" value="InterPro"/>
</dbReference>
<keyword evidence="3" id="KW-1185">Reference proteome</keyword>
<dbReference type="OrthoDB" id="5344687at2759"/>
<dbReference type="InterPro" id="IPR019014">
    <property type="entry name" value="Mvb12"/>
</dbReference>
<dbReference type="EMBL" id="JAEUBF010000949">
    <property type="protein sequence ID" value="KAH3673625.1"/>
    <property type="molecule type" value="Genomic_DNA"/>
</dbReference>
<dbReference type="Pfam" id="PF09452">
    <property type="entry name" value="Mvb12"/>
    <property type="match status" value="1"/>
</dbReference>
<comment type="caution">
    <text evidence="2">The sequence shown here is derived from an EMBL/GenBank/DDBJ whole genome shotgun (WGS) entry which is preliminary data.</text>
</comment>
<proteinExistence type="predicted"/>
<accession>A0A9P8TCN0</accession>
<evidence type="ECO:0000259" key="1">
    <source>
        <dbReference type="Pfam" id="PF09452"/>
    </source>
</evidence>
<gene>
    <name evidence="2" type="ORF">WICMUC_003528</name>
</gene>
<protein>
    <recommendedName>
        <fullName evidence="1">Multivesicular body sorting factor 12 domain-containing protein</fullName>
    </recommendedName>
</protein>
<sequence>MNIKGHPLLSQVPLTTSPLYNPPKPVSLPYEYKSLANYKITSNITEENLKSWIKECENLSKDIQEYCKEEIQSYKEWESNTLDKLAPGYEDVLTPTRKGAV</sequence>
<dbReference type="AlphaFoldDB" id="A0A9P8TCN0"/>
<name>A0A9P8TCN0_9ASCO</name>
<organism evidence="2 3">
    <name type="scientific">Wickerhamomyces mucosus</name>
    <dbReference type="NCBI Taxonomy" id="1378264"/>
    <lineage>
        <taxon>Eukaryota</taxon>
        <taxon>Fungi</taxon>
        <taxon>Dikarya</taxon>
        <taxon>Ascomycota</taxon>
        <taxon>Saccharomycotina</taxon>
        <taxon>Saccharomycetes</taxon>
        <taxon>Phaffomycetales</taxon>
        <taxon>Wickerhamomycetaceae</taxon>
        <taxon>Wickerhamomyces</taxon>
    </lineage>
</organism>
<dbReference type="GO" id="GO:0043130">
    <property type="term" value="F:ubiquitin binding"/>
    <property type="evidence" value="ECO:0007669"/>
    <property type="project" value="InterPro"/>
</dbReference>
<reference evidence="2" key="1">
    <citation type="journal article" date="2021" name="Open Biol.">
        <title>Shared evolutionary footprints suggest mitochondrial oxidative damage underlies multiple complex I losses in fungi.</title>
        <authorList>
            <person name="Schikora-Tamarit M.A."/>
            <person name="Marcet-Houben M."/>
            <person name="Nosek J."/>
            <person name="Gabaldon T."/>
        </authorList>
    </citation>
    <scope>NUCLEOTIDE SEQUENCE</scope>
    <source>
        <strain evidence="2">CBS6341</strain>
    </source>
</reference>
<dbReference type="Proteomes" id="UP000769528">
    <property type="component" value="Unassembled WGS sequence"/>
</dbReference>